<sequence length="91" mass="9468">MESKDNQSLFDMAVEHGGSVEAAYSIAVKNNISVSAPPPSGRLKGSPRIINKDIANKLKKAGAVPATGSVVEKSSRRGIGNMAVGKNFKVS</sequence>
<gene>
    <name evidence="1" type="ORF">KL86DYS2_10881</name>
</gene>
<accession>A0A212J751</accession>
<reference evidence="1" key="1">
    <citation type="submission" date="2016-04" db="EMBL/GenBank/DDBJ databases">
        <authorList>
            <person name="Evans L.H."/>
            <person name="Alamgir A."/>
            <person name="Owens N."/>
            <person name="Weber N.D."/>
            <person name="Virtaneva K."/>
            <person name="Barbian K."/>
            <person name="Babar A."/>
            <person name="Rosenke K."/>
        </authorList>
    </citation>
    <scope>NUCLEOTIDE SEQUENCE</scope>
    <source>
        <strain evidence="1">86-2</strain>
    </source>
</reference>
<organism evidence="1">
    <name type="scientific">uncultured Dysgonomonas sp</name>
    <dbReference type="NCBI Taxonomy" id="206096"/>
    <lineage>
        <taxon>Bacteria</taxon>
        <taxon>Pseudomonadati</taxon>
        <taxon>Bacteroidota</taxon>
        <taxon>Bacteroidia</taxon>
        <taxon>Bacteroidales</taxon>
        <taxon>Dysgonomonadaceae</taxon>
        <taxon>Dysgonomonas</taxon>
        <taxon>environmental samples</taxon>
    </lineage>
</organism>
<evidence type="ECO:0000313" key="1">
    <source>
        <dbReference type="EMBL" id="SBV95282.1"/>
    </source>
</evidence>
<proteinExistence type="predicted"/>
<name>A0A212J751_9BACT</name>
<protein>
    <submittedName>
        <fullName evidence="1">Uncharacterized protein</fullName>
    </submittedName>
</protein>
<dbReference type="AlphaFoldDB" id="A0A212J751"/>
<dbReference type="EMBL" id="FLUL01000001">
    <property type="protein sequence ID" value="SBV95282.1"/>
    <property type="molecule type" value="Genomic_DNA"/>
</dbReference>